<evidence type="ECO:0000313" key="3">
    <source>
        <dbReference type="EMBL" id="MCB5183175.1"/>
    </source>
</evidence>
<protein>
    <recommendedName>
        <fullName evidence="5">Histidine kinase</fullName>
    </recommendedName>
</protein>
<proteinExistence type="predicted"/>
<evidence type="ECO:0000256" key="2">
    <source>
        <dbReference type="SAM" id="Phobius"/>
    </source>
</evidence>
<sequence length="161" mass="16082">MGLAGSRPGAFGRWAVGLLGVLLIGIGGRCLAAEPDPYAVLLWLAGALVLHDAVLAPLVFAAGLLLAVLPARPVVRGALISGAALTLITLPLLLRPGAPPNPSALPLPYARNLLLSLAAVAAAAALLALITRARRHRARPTAEAAPRRPAGGPPGPGTPGA</sequence>
<keyword evidence="2" id="KW-0812">Transmembrane</keyword>
<feature type="transmembrane region" description="Helical" evidence="2">
    <location>
        <begin position="113"/>
        <end position="130"/>
    </location>
</feature>
<evidence type="ECO:0000256" key="1">
    <source>
        <dbReference type="SAM" id="MobiDB-lite"/>
    </source>
</evidence>
<accession>A0ABS8BEY8</accession>
<feature type="compositionally biased region" description="Pro residues" evidence="1">
    <location>
        <begin position="151"/>
        <end position="161"/>
    </location>
</feature>
<comment type="caution">
    <text evidence="3">The sequence shown here is derived from an EMBL/GenBank/DDBJ whole genome shotgun (WGS) entry which is preliminary data.</text>
</comment>
<dbReference type="EMBL" id="JAJAUY010000184">
    <property type="protein sequence ID" value="MCB5183175.1"/>
    <property type="molecule type" value="Genomic_DNA"/>
</dbReference>
<gene>
    <name evidence="3" type="ORF">LG632_27950</name>
</gene>
<keyword evidence="2" id="KW-1133">Transmembrane helix</keyword>
<keyword evidence="4" id="KW-1185">Reference proteome</keyword>
<feature type="region of interest" description="Disordered" evidence="1">
    <location>
        <begin position="138"/>
        <end position="161"/>
    </location>
</feature>
<organism evidence="3 4">
    <name type="scientific">Streptomyces antimicrobicus</name>
    <dbReference type="NCBI Taxonomy" id="2883108"/>
    <lineage>
        <taxon>Bacteria</taxon>
        <taxon>Bacillati</taxon>
        <taxon>Actinomycetota</taxon>
        <taxon>Actinomycetes</taxon>
        <taxon>Kitasatosporales</taxon>
        <taxon>Streptomycetaceae</taxon>
        <taxon>Streptomyces</taxon>
    </lineage>
</organism>
<name>A0ABS8BEY8_9ACTN</name>
<feature type="transmembrane region" description="Helical" evidence="2">
    <location>
        <begin position="42"/>
        <end position="67"/>
    </location>
</feature>
<evidence type="ECO:0008006" key="5">
    <source>
        <dbReference type="Google" id="ProtNLM"/>
    </source>
</evidence>
<reference evidence="3 4" key="1">
    <citation type="submission" date="2021-10" db="EMBL/GenBank/DDBJ databases">
        <title>Streptomyces sp. strain SMC 277, a novel streptomycete isolated from soil.</title>
        <authorList>
            <person name="Chanama M."/>
        </authorList>
    </citation>
    <scope>NUCLEOTIDE SEQUENCE [LARGE SCALE GENOMIC DNA]</scope>
    <source>
        <strain evidence="3 4">SMC 277</strain>
    </source>
</reference>
<feature type="transmembrane region" description="Helical" evidence="2">
    <location>
        <begin position="74"/>
        <end position="93"/>
    </location>
</feature>
<evidence type="ECO:0000313" key="4">
    <source>
        <dbReference type="Proteomes" id="UP001199054"/>
    </source>
</evidence>
<dbReference type="Proteomes" id="UP001199054">
    <property type="component" value="Unassembled WGS sequence"/>
</dbReference>
<keyword evidence="2" id="KW-0472">Membrane</keyword>
<dbReference type="RefSeq" id="WP_226730393.1">
    <property type="nucleotide sequence ID" value="NZ_JAJAUY010000184.1"/>
</dbReference>
<feature type="compositionally biased region" description="Low complexity" evidence="1">
    <location>
        <begin position="141"/>
        <end position="150"/>
    </location>
</feature>